<dbReference type="RefSeq" id="WP_228144089.1">
    <property type="nucleotide sequence ID" value="NZ_FOZU01000055.1"/>
</dbReference>
<feature type="coiled-coil region" evidence="1">
    <location>
        <begin position="26"/>
        <end position="60"/>
    </location>
</feature>
<dbReference type="EMBL" id="FOZU01000055">
    <property type="protein sequence ID" value="SFT23865.1"/>
    <property type="molecule type" value="Genomic_DNA"/>
</dbReference>
<evidence type="ECO:0000313" key="3">
    <source>
        <dbReference type="Proteomes" id="UP000182827"/>
    </source>
</evidence>
<proteinExistence type="predicted"/>
<keyword evidence="1" id="KW-0175">Coiled coil</keyword>
<dbReference type="Proteomes" id="UP000182827">
    <property type="component" value="Unassembled WGS sequence"/>
</dbReference>
<protein>
    <submittedName>
        <fullName evidence="2">Uncharacterized protein</fullName>
    </submittedName>
</protein>
<keyword evidence="3" id="KW-1185">Reference proteome</keyword>
<organism evidence="2 3">
    <name type="scientific">Acinetobacter bohemicus</name>
    <dbReference type="NCBI Taxonomy" id="1435036"/>
    <lineage>
        <taxon>Bacteria</taxon>
        <taxon>Pseudomonadati</taxon>
        <taxon>Pseudomonadota</taxon>
        <taxon>Gammaproteobacteria</taxon>
        <taxon>Moraxellales</taxon>
        <taxon>Moraxellaceae</taxon>
        <taxon>Acinetobacter</taxon>
    </lineage>
</organism>
<gene>
    <name evidence="2" type="ORF">SAMN05444586_10556</name>
</gene>
<evidence type="ECO:0000313" key="2">
    <source>
        <dbReference type="EMBL" id="SFT23865.1"/>
    </source>
</evidence>
<accession>A0A1I6WCZ7</accession>
<sequence length="91" mass="10488">MKAIEMGNPQEVEMLLKSGGFLEMNLAELQREHAELIAFNTKLERKKKDAERVAKKYKTKVLMISDLLQDPLDIEMTLKAITTVIRQVGEW</sequence>
<evidence type="ECO:0000256" key="1">
    <source>
        <dbReference type="SAM" id="Coils"/>
    </source>
</evidence>
<reference evidence="3" key="1">
    <citation type="submission" date="2016-10" db="EMBL/GenBank/DDBJ databases">
        <authorList>
            <person name="Varghese N."/>
            <person name="Submissions S."/>
        </authorList>
    </citation>
    <scope>NUCLEOTIDE SEQUENCE [LARGE SCALE GENOMIC DNA]</scope>
    <source>
        <strain evidence="3">ANC 5076</strain>
    </source>
</reference>
<name>A0A1I6WCZ7_9GAMM</name>
<dbReference type="AlphaFoldDB" id="A0A1I6WCZ7"/>